<comment type="cofactor">
    <cofactor evidence="1">
        <name>Mn(2+)</name>
        <dbReference type="ChEBI" id="CHEBI:29035"/>
    </cofactor>
</comment>
<dbReference type="RefSeq" id="XP_044344336.1">
    <property type="nucleotide sequence ID" value="XM_044488401.1"/>
</dbReference>
<sequence>MAAAHADCSGQKETMATFHPTLWGDYFLTHQPQSSGQQPQMRERMEVLLEQVRAIIKESNGIQKVMELILSLERLGLDYHYENEIGELLDVVLNSDYDDNNLQLVSLRFYLLRKNRYDVSSDVFNKFQDKQGDFFQSDTNSLLSLYSAAHMRTKGEKVLDKAIYFTKKHLLGALEHLESPCVEEVYFALLTPPFRRVRILEARSYIPCYEKEPTRNEAILELAKLNFNILQLLFCEELKEVTLWWQKLKVGSNLSFVRDRIVETYFWINGTSYNHKYSYSRIIATKITAFMTIIDDILDTYGSTEESMQLAEAINRWDEGAVDVLPEYMKDVYLYLLETFRSFEEHLGPGKSYRVVYLKESFKKLVQAYSAELKWRDEKYVPKKISEHLEVSTISIGTSVVACAFFVGMDNINADTFNWLSSKTKLLKSFAIFVRLTNDMASTQREQQGVHCASTIQSYMKEHEMTKDDACEKIKELIENSWEDMLKHYLELIEQPMVVPQIILELSRTVDNMYKHTDAYTNSKTIKDTIRMLFIDPME</sequence>
<proteinExistence type="predicted"/>
<dbReference type="InterPro" id="IPR034741">
    <property type="entry name" value="Terpene_cyclase-like_1_C"/>
</dbReference>
<dbReference type="EnsemblPlants" id="TraesCS3B02G136300.1">
    <property type="protein sequence ID" value="TraesCS3B02G136300.1"/>
    <property type="gene ID" value="TraesCS3B02G136300"/>
</dbReference>
<keyword evidence="5" id="KW-0456">Lyase</keyword>
<gene>
    <name evidence="8" type="primary">LOC123065027</name>
</gene>
<dbReference type="Gramene" id="TraesCS3B03G0323100.1">
    <property type="protein sequence ID" value="TraesCS3B03G0323100.1.CDS"/>
    <property type="gene ID" value="TraesCS3B03G0323100"/>
</dbReference>
<protein>
    <recommendedName>
        <fullName evidence="10">Terpene synthase</fullName>
    </recommendedName>
</protein>
<dbReference type="InterPro" id="IPR005630">
    <property type="entry name" value="Terpene_synthase_metal-bd"/>
</dbReference>
<keyword evidence="9" id="KW-1185">Reference proteome</keyword>
<dbReference type="InterPro" id="IPR008949">
    <property type="entry name" value="Isoprenoid_synthase_dom_sf"/>
</dbReference>
<evidence type="ECO:0000256" key="5">
    <source>
        <dbReference type="ARBA" id="ARBA00023239"/>
    </source>
</evidence>
<dbReference type="Gramene" id="TraesCLE_scaffold_021845_01G000200.1">
    <property type="protein sequence ID" value="TraesCLE_scaffold_021845_01G000200.1"/>
    <property type="gene ID" value="TraesCLE_scaffold_021845_01G000200"/>
</dbReference>
<evidence type="ECO:0000313" key="9">
    <source>
        <dbReference type="Proteomes" id="UP000019116"/>
    </source>
</evidence>
<name>A0A3B6FI84_WHEAT</name>
<dbReference type="Proteomes" id="UP000019116">
    <property type="component" value="Chromosome 3B"/>
</dbReference>
<dbReference type="STRING" id="4565.A0A3B6FI84"/>
<dbReference type="SMR" id="A0A3B6FI84"/>
<evidence type="ECO:0000256" key="1">
    <source>
        <dbReference type="ARBA" id="ARBA00001936"/>
    </source>
</evidence>
<evidence type="ECO:0000259" key="6">
    <source>
        <dbReference type="Pfam" id="PF01397"/>
    </source>
</evidence>
<dbReference type="GeneID" id="123065027"/>
<dbReference type="Gramene" id="TraesCAD_scaffold_022652_01G000200.1">
    <property type="protein sequence ID" value="TraesCAD_scaffold_022652_01G000200.1"/>
    <property type="gene ID" value="TraesCAD_scaffold_022652_01G000200"/>
</dbReference>
<dbReference type="SUPFAM" id="SSF48576">
    <property type="entry name" value="Terpenoid synthases"/>
    <property type="match status" value="1"/>
</dbReference>
<organism evidence="8">
    <name type="scientific">Triticum aestivum</name>
    <name type="common">Wheat</name>
    <dbReference type="NCBI Taxonomy" id="4565"/>
    <lineage>
        <taxon>Eukaryota</taxon>
        <taxon>Viridiplantae</taxon>
        <taxon>Streptophyta</taxon>
        <taxon>Embryophyta</taxon>
        <taxon>Tracheophyta</taxon>
        <taxon>Spermatophyta</taxon>
        <taxon>Magnoliopsida</taxon>
        <taxon>Liliopsida</taxon>
        <taxon>Poales</taxon>
        <taxon>Poaceae</taxon>
        <taxon>BOP clade</taxon>
        <taxon>Pooideae</taxon>
        <taxon>Triticodae</taxon>
        <taxon>Triticeae</taxon>
        <taxon>Triticinae</taxon>
        <taxon>Triticum</taxon>
    </lineage>
</organism>
<evidence type="ECO:0000256" key="3">
    <source>
        <dbReference type="ARBA" id="ARBA00022723"/>
    </source>
</evidence>
<reference evidence="8" key="1">
    <citation type="submission" date="2018-08" db="EMBL/GenBank/DDBJ databases">
        <authorList>
            <person name="Rossello M."/>
        </authorList>
    </citation>
    <scope>NUCLEOTIDE SEQUENCE [LARGE SCALE GENOMIC DNA]</scope>
    <source>
        <strain evidence="8">cv. Chinese Spring</strain>
    </source>
</reference>
<dbReference type="Gramene" id="TraesCS3B02G136300.1">
    <property type="protein sequence ID" value="TraesCS3B02G136300.1"/>
    <property type="gene ID" value="TraesCS3B02G136300"/>
</dbReference>
<dbReference type="SFLD" id="SFLDG01019">
    <property type="entry name" value="Terpene_Cyclase_Like_1_C_Termi"/>
    <property type="match status" value="1"/>
</dbReference>
<dbReference type="SUPFAM" id="SSF48239">
    <property type="entry name" value="Terpenoid cyclases/Protein prenyltransferases"/>
    <property type="match status" value="1"/>
</dbReference>
<reference evidence="8" key="2">
    <citation type="submission" date="2018-10" db="UniProtKB">
        <authorList>
            <consortium name="EnsemblPlants"/>
        </authorList>
    </citation>
    <scope>IDENTIFICATION</scope>
</reference>
<dbReference type="InterPro" id="IPR008930">
    <property type="entry name" value="Terpenoid_cyclase/PrenylTrfase"/>
</dbReference>
<dbReference type="FunFam" id="1.10.600.10:FF:000007">
    <property type="entry name" value="Isoprene synthase, chloroplastic"/>
    <property type="match status" value="1"/>
</dbReference>
<dbReference type="AlphaFoldDB" id="A0A3B6FI84"/>
<accession>A0A3B6FI84</accession>
<dbReference type="Gramene" id="TraesROB_scaffold_005099_01G000200.1">
    <property type="protein sequence ID" value="TraesROB_scaffold_005099_01G000200.1"/>
    <property type="gene ID" value="TraesROB_scaffold_005099_01G000200"/>
</dbReference>
<dbReference type="PANTHER" id="PTHR31225:SF93">
    <property type="entry name" value="ALPHA-HUMULENE_(-)-(E)-BETA-CARYOPHYLLENE SYNTHASE"/>
    <property type="match status" value="1"/>
</dbReference>
<dbReference type="OMA" id="ENSWEDM"/>
<dbReference type="Gramene" id="TraesKAR3B01G0090630.1">
    <property type="protein sequence ID" value="cds.TraesKAR3B01G0090630.1"/>
    <property type="gene ID" value="TraesKAR3B01G0090630"/>
</dbReference>
<dbReference type="InterPro" id="IPR001906">
    <property type="entry name" value="Terpene_synth_N"/>
</dbReference>
<evidence type="ECO:0000313" key="8">
    <source>
        <dbReference type="EnsemblPlants" id="TraesCS3B02G136300.1"/>
    </source>
</evidence>
<evidence type="ECO:0000259" key="7">
    <source>
        <dbReference type="Pfam" id="PF03936"/>
    </source>
</evidence>
<dbReference type="Gene3D" id="1.50.10.130">
    <property type="entry name" value="Terpene synthase, N-terminal domain"/>
    <property type="match status" value="1"/>
</dbReference>
<comment type="cofactor">
    <cofactor evidence="2">
        <name>Mg(2+)</name>
        <dbReference type="ChEBI" id="CHEBI:18420"/>
    </cofactor>
</comment>
<dbReference type="OrthoDB" id="1877784at2759"/>
<dbReference type="GO" id="GO:0016102">
    <property type="term" value="P:diterpenoid biosynthetic process"/>
    <property type="evidence" value="ECO:0007669"/>
    <property type="project" value="InterPro"/>
</dbReference>
<dbReference type="InterPro" id="IPR050148">
    <property type="entry name" value="Terpene_synthase-like"/>
</dbReference>
<dbReference type="Gene3D" id="1.10.600.10">
    <property type="entry name" value="Farnesyl Diphosphate Synthase"/>
    <property type="match status" value="1"/>
</dbReference>
<dbReference type="GO" id="GO:0046246">
    <property type="term" value="P:terpene biosynthetic process"/>
    <property type="evidence" value="ECO:0000318"/>
    <property type="project" value="GO_Central"/>
</dbReference>
<dbReference type="InterPro" id="IPR044814">
    <property type="entry name" value="Terpene_cyclase_plant_C1"/>
</dbReference>
<feature type="domain" description="Terpene synthase metal-binding" evidence="7">
    <location>
        <begin position="247"/>
        <end position="484"/>
    </location>
</feature>
<dbReference type="CDD" id="cd00684">
    <property type="entry name" value="Terpene_cyclase_plant_C1"/>
    <property type="match status" value="1"/>
</dbReference>
<dbReference type="InterPro" id="IPR036965">
    <property type="entry name" value="Terpene_synth_N_sf"/>
</dbReference>
<evidence type="ECO:0008006" key="10">
    <source>
        <dbReference type="Google" id="ProtNLM"/>
    </source>
</evidence>
<dbReference type="Pfam" id="PF03936">
    <property type="entry name" value="Terpene_synth_C"/>
    <property type="match status" value="1"/>
</dbReference>
<evidence type="ECO:0000256" key="4">
    <source>
        <dbReference type="ARBA" id="ARBA00022842"/>
    </source>
</evidence>
<dbReference type="GO" id="GO:0000287">
    <property type="term" value="F:magnesium ion binding"/>
    <property type="evidence" value="ECO:0007669"/>
    <property type="project" value="InterPro"/>
</dbReference>
<dbReference type="Pfam" id="PF01397">
    <property type="entry name" value="Terpene_synth"/>
    <property type="match status" value="1"/>
</dbReference>
<feature type="domain" description="Terpene synthase N-terminal" evidence="6">
    <location>
        <begin position="22"/>
        <end position="189"/>
    </location>
</feature>
<dbReference type="PANTHER" id="PTHR31225">
    <property type="entry name" value="OS04G0344100 PROTEIN-RELATED"/>
    <property type="match status" value="1"/>
</dbReference>
<dbReference type="GO" id="GO:0010333">
    <property type="term" value="F:terpene synthase activity"/>
    <property type="evidence" value="ECO:0000318"/>
    <property type="project" value="GO_Central"/>
</dbReference>
<dbReference type="SFLD" id="SFLDS00005">
    <property type="entry name" value="Isoprenoid_Synthase_Type_I"/>
    <property type="match status" value="1"/>
</dbReference>
<evidence type="ECO:0000256" key="2">
    <source>
        <dbReference type="ARBA" id="ARBA00001946"/>
    </source>
</evidence>
<keyword evidence="3" id="KW-0479">Metal-binding</keyword>
<keyword evidence="4" id="KW-0460">Magnesium</keyword>